<evidence type="ECO:0000313" key="4">
    <source>
        <dbReference type="Proteomes" id="UP000624703"/>
    </source>
</evidence>
<dbReference type="CDD" id="cd00118">
    <property type="entry name" value="LysM"/>
    <property type="match status" value="1"/>
</dbReference>
<dbReference type="InterPro" id="IPR036779">
    <property type="entry name" value="LysM_dom_sf"/>
</dbReference>
<feature type="region of interest" description="Disordered" evidence="1">
    <location>
        <begin position="1"/>
        <end position="113"/>
    </location>
</feature>
<dbReference type="PANTHER" id="PTHR33734:SF22">
    <property type="entry name" value="MEMBRANE-BOUND LYTIC MUREIN TRANSGLYCOSYLASE D"/>
    <property type="match status" value="1"/>
</dbReference>
<evidence type="ECO:0000313" key="3">
    <source>
        <dbReference type="EMBL" id="MBK1790512.1"/>
    </source>
</evidence>
<organism evidence="3 4">
    <name type="scientific">Persicirhabdus sediminis</name>
    <dbReference type="NCBI Taxonomy" id="454144"/>
    <lineage>
        <taxon>Bacteria</taxon>
        <taxon>Pseudomonadati</taxon>
        <taxon>Verrucomicrobiota</taxon>
        <taxon>Verrucomicrobiia</taxon>
        <taxon>Verrucomicrobiales</taxon>
        <taxon>Verrucomicrobiaceae</taxon>
        <taxon>Persicirhabdus</taxon>
    </lineage>
</organism>
<dbReference type="GO" id="GO:0008932">
    <property type="term" value="F:lytic endotransglycosylase activity"/>
    <property type="evidence" value="ECO:0007669"/>
    <property type="project" value="TreeGrafter"/>
</dbReference>
<dbReference type="InterPro" id="IPR018392">
    <property type="entry name" value="LysM"/>
</dbReference>
<dbReference type="Gene3D" id="3.10.350.10">
    <property type="entry name" value="LysM domain"/>
    <property type="match status" value="1"/>
</dbReference>
<dbReference type="SUPFAM" id="SSF54106">
    <property type="entry name" value="LysM domain"/>
    <property type="match status" value="1"/>
</dbReference>
<keyword evidence="4" id="KW-1185">Reference proteome</keyword>
<sequence length="161" mass="17004">MSVLLHSCGGGSNGVVENRSTPSFNPSVGPFDSRGNYVESWADGPPRSRSGSAPQVAMGSAPVKSTRVTPEIRETSTARKSTPAPVAQAPRKTTPRPVAAAPAPVKVKPKVKQPTRYTVKKGDTLYGLSRKYNTSVSAIQRTNGLKGSTIRIGQSLIIPSY</sequence>
<name>A0A8J7MCB1_9BACT</name>
<dbReference type="Proteomes" id="UP000624703">
    <property type="component" value="Unassembled WGS sequence"/>
</dbReference>
<dbReference type="AlphaFoldDB" id="A0A8J7MCB1"/>
<comment type="caution">
    <text evidence="3">The sequence shown here is derived from an EMBL/GenBank/DDBJ whole genome shotgun (WGS) entry which is preliminary data.</text>
</comment>
<gene>
    <name evidence="3" type="ORF">JIN82_04995</name>
</gene>
<evidence type="ECO:0000256" key="1">
    <source>
        <dbReference type="SAM" id="MobiDB-lite"/>
    </source>
</evidence>
<dbReference type="Pfam" id="PF01476">
    <property type="entry name" value="LysM"/>
    <property type="match status" value="1"/>
</dbReference>
<reference evidence="3" key="1">
    <citation type="submission" date="2021-01" db="EMBL/GenBank/DDBJ databases">
        <title>Modified the classification status of verrucomicrobia.</title>
        <authorList>
            <person name="Feng X."/>
        </authorList>
    </citation>
    <scope>NUCLEOTIDE SEQUENCE</scope>
    <source>
        <strain evidence="3">_KCTC 22039</strain>
    </source>
</reference>
<dbReference type="PROSITE" id="PS51782">
    <property type="entry name" value="LYSM"/>
    <property type="match status" value="1"/>
</dbReference>
<dbReference type="EMBL" id="JAENIM010000022">
    <property type="protein sequence ID" value="MBK1790512.1"/>
    <property type="molecule type" value="Genomic_DNA"/>
</dbReference>
<feature type="domain" description="LysM" evidence="2">
    <location>
        <begin position="115"/>
        <end position="158"/>
    </location>
</feature>
<proteinExistence type="predicted"/>
<dbReference type="PANTHER" id="PTHR33734">
    <property type="entry name" value="LYSM DOMAIN-CONTAINING GPI-ANCHORED PROTEIN 2"/>
    <property type="match status" value="1"/>
</dbReference>
<accession>A0A8J7MCB1</accession>
<protein>
    <submittedName>
        <fullName evidence="3">LysM peptidoglycan-binding domain-containing protein</fullName>
    </submittedName>
</protein>
<dbReference type="SMART" id="SM00257">
    <property type="entry name" value="LysM"/>
    <property type="match status" value="1"/>
</dbReference>
<feature type="compositionally biased region" description="Low complexity" evidence="1">
    <location>
        <begin position="89"/>
        <end position="106"/>
    </location>
</feature>
<evidence type="ECO:0000259" key="2">
    <source>
        <dbReference type="PROSITE" id="PS51782"/>
    </source>
</evidence>